<evidence type="ECO:0000259" key="2">
    <source>
        <dbReference type="Pfam" id="PF13529"/>
    </source>
</evidence>
<evidence type="ECO:0000313" key="3">
    <source>
        <dbReference type="EMBL" id="CAH2762141.1"/>
    </source>
</evidence>
<evidence type="ECO:0000313" key="5">
    <source>
        <dbReference type="Proteomes" id="UP001154095"/>
    </source>
</evidence>
<accession>A0AAU9VJW6</accession>
<dbReference type="AlphaFoldDB" id="A0AAU9VJW6"/>
<dbReference type="EMBL" id="OW659496">
    <property type="protein sequence ID" value="CAH2762141.1"/>
    <property type="molecule type" value="Genomic_DNA"/>
</dbReference>
<gene>
    <name evidence="4" type="ORF">ERYAMS2_01068</name>
    <name evidence="3" type="ORF">ERYAMS_00775</name>
</gene>
<dbReference type="RefSeq" id="WP_254006398.1">
    <property type="nucleotide sequence ID" value="NZ_OW659477.1"/>
</dbReference>
<dbReference type="Proteomes" id="UP001154095">
    <property type="component" value="Chromosome"/>
</dbReference>
<dbReference type="Gene3D" id="3.90.70.10">
    <property type="entry name" value="Cysteine proteinases"/>
    <property type="match status" value="1"/>
</dbReference>
<evidence type="ECO:0000313" key="4">
    <source>
        <dbReference type="EMBL" id="CAH2762167.1"/>
    </source>
</evidence>
<dbReference type="Proteomes" id="UP001154111">
    <property type="component" value="Chromosome"/>
</dbReference>
<protein>
    <submittedName>
        <fullName evidence="4">C39 family peptidase</fullName>
    </submittedName>
</protein>
<keyword evidence="1" id="KW-0472">Membrane</keyword>
<reference evidence="4" key="1">
    <citation type="submission" date="2022-04" db="EMBL/GenBank/DDBJ databases">
        <authorList>
            <person name="Forde T."/>
        </authorList>
    </citation>
    <scope>NUCLEOTIDE SEQUENCE</scope>
    <source>
        <strain evidence="4">A18Y016a</strain>
        <strain evidence="3">A18Y020d</strain>
    </source>
</reference>
<evidence type="ECO:0000313" key="6">
    <source>
        <dbReference type="Proteomes" id="UP001154111"/>
    </source>
</evidence>
<keyword evidence="1" id="KW-0812">Transmembrane</keyword>
<evidence type="ECO:0000256" key="1">
    <source>
        <dbReference type="SAM" id="Phobius"/>
    </source>
</evidence>
<sequence>MEKRRNCFLKIVTVVLVGVITFSASLTDLYAASGKKTLWVPLYQQGQTYWCWATSAKMVGDYLYGSRGSISDIVYQVTGERNTSSKGSVSETVEAVNYASAYGNHYISKYGPLGYWKYATSINNGKPYIILFESDFKEGRSGHAIVGRGYKWVENKNSSDYHYIEVNDPWGRTVFVEYASFVGGKDHIWNKANIVYSIVAKGKF</sequence>
<dbReference type="InterPro" id="IPR039564">
    <property type="entry name" value="Peptidase_C39-like"/>
</dbReference>
<organism evidence="4 6">
    <name type="scientific">Erysipelothrix amsterdamensis</name>
    <dbReference type="NCBI Taxonomy" id="2929157"/>
    <lineage>
        <taxon>Bacteria</taxon>
        <taxon>Bacillati</taxon>
        <taxon>Bacillota</taxon>
        <taxon>Erysipelotrichia</taxon>
        <taxon>Erysipelotrichales</taxon>
        <taxon>Erysipelotrichaceae</taxon>
        <taxon>Erysipelothrix</taxon>
    </lineage>
</organism>
<feature type="domain" description="Peptidase C39-like" evidence="2">
    <location>
        <begin position="40"/>
        <end position="170"/>
    </location>
</feature>
<feature type="transmembrane region" description="Helical" evidence="1">
    <location>
        <begin position="7"/>
        <end position="26"/>
    </location>
</feature>
<name>A0AAU9VJW6_9FIRM</name>
<keyword evidence="5" id="KW-1185">Reference proteome</keyword>
<dbReference type="EMBL" id="OW659477">
    <property type="protein sequence ID" value="CAH2762167.1"/>
    <property type="molecule type" value="Genomic_DNA"/>
</dbReference>
<dbReference type="Pfam" id="PF13529">
    <property type="entry name" value="Peptidase_C39_2"/>
    <property type="match status" value="1"/>
</dbReference>
<keyword evidence="1" id="KW-1133">Transmembrane helix</keyword>
<proteinExistence type="predicted"/>